<reference evidence="3" key="1">
    <citation type="journal article" date="2023" name="ISME J.">
        <title>Emergence of putative energy parasites within Clostridia revealed by genome analysis of a novel endosymbiotic clade.</title>
        <authorList>
            <person name="Takahashi K."/>
            <person name="Kuwahara H."/>
            <person name="Horikawa Y."/>
            <person name="Izawa K."/>
            <person name="Kato D."/>
            <person name="Inagaki T."/>
            <person name="Yuki M."/>
            <person name="Ohkuma M."/>
            <person name="Hongoh Y."/>
        </authorList>
    </citation>
    <scope>NUCLEOTIDE SEQUENCE</scope>
    <source>
        <strain evidence="3">RsTa-C01</strain>
    </source>
</reference>
<accession>A0AA48KWK6</accession>
<sequence length="391" mass="44707">MGFTPEQLNIFLRTAILGTGVAIFSGIGICVAMQVRGIRKDILGDNETSLKKQFFERIDRIEKNIFDAEDKNSLVNRLFGSEETSLLCQLIGSHEKSLANKLVDLINGIRKDILGENGKNIETFISDFREISHKAVDGVFGKDGTYIIETINTLLEKIEGFKKIGIIAATSLENKKFFTNSSEQEKYVRMTFLKLFELFKYATTGDQLGTPCSLTKSEPTIFINRRKHNAIIAMREFFGFARIVLLLDAKSCCFFRGLITDVQFQEIFQFTSYTIETFLEGDVSESYYKELQILNMISPENFQKCMGNKYKIYNNKLLELNTEAVLETPEKKFGVDKVKRRNTKFELKNTEPTHLSSKSEENKKKETVDEKKPSFFQKKVGNIFSKNLDST</sequence>
<dbReference type="KEGG" id="ptrh:RsTaC01_1100"/>
<dbReference type="EMBL" id="AP027925">
    <property type="protein sequence ID" value="BED93131.1"/>
    <property type="molecule type" value="Genomic_DNA"/>
</dbReference>
<feature type="region of interest" description="Disordered" evidence="1">
    <location>
        <begin position="344"/>
        <end position="373"/>
    </location>
</feature>
<evidence type="ECO:0000256" key="2">
    <source>
        <dbReference type="SAM" id="Phobius"/>
    </source>
</evidence>
<evidence type="ECO:0000256" key="1">
    <source>
        <dbReference type="SAM" id="MobiDB-lite"/>
    </source>
</evidence>
<keyword evidence="2" id="KW-1133">Transmembrane helix</keyword>
<evidence type="ECO:0000313" key="3">
    <source>
        <dbReference type="EMBL" id="BED93131.1"/>
    </source>
</evidence>
<protein>
    <submittedName>
        <fullName evidence="3">Uncharacterized protein</fullName>
    </submittedName>
</protein>
<feature type="transmembrane region" description="Helical" evidence="2">
    <location>
        <begin position="12"/>
        <end position="33"/>
    </location>
</feature>
<dbReference type="Proteomes" id="UP001335720">
    <property type="component" value="Chromosome"/>
</dbReference>
<keyword evidence="2" id="KW-0472">Membrane</keyword>
<proteinExistence type="predicted"/>
<gene>
    <name evidence="3" type="ORF">RsTaC01_1100</name>
</gene>
<keyword evidence="2" id="KW-0812">Transmembrane</keyword>
<organism evidence="3">
    <name type="scientific">Candidatus Paraimprobicoccus trichonymphae</name>
    <dbReference type="NCBI Taxonomy" id="3033793"/>
    <lineage>
        <taxon>Bacteria</taxon>
        <taxon>Bacillati</taxon>
        <taxon>Bacillota</taxon>
        <taxon>Clostridia</taxon>
        <taxon>Candidatus Paraimprobicoccus</taxon>
    </lineage>
</organism>
<dbReference type="AlphaFoldDB" id="A0AA48KWK6"/>
<name>A0AA48KWK6_9FIRM</name>